<dbReference type="GO" id="GO:0005829">
    <property type="term" value="C:cytosol"/>
    <property type="evidence" value="ECO:0007669"/>
    <property type="project" value="TreeGrafter"/>
</dbReference>
<dbReference type="GO" id="GO:0016279">
    <property type="term" value="F:protein-lysine N-methyltransferase activity"/>
    <property type="evidence" value="ECO:0007669"/>
    <property type="project" value="EnsemblFungi"/>
</dbReference>
<dbReference type="PANTHER" id="PTHR14614:SF156">
    <property type="entry name" value="PROTEIN-LYSINE N-METHYLTRANSFERASE EFM2"/>
    <property type="match status" value="1"/>
</dbReference>
<protein>
    <submittedName>
        <fullName evidence="1">DEHA2A04840p</fullName>
    </submittedName>
</protein>
<dbReference type="AlphaFoldDB" id="Q6BZ37"/>
<sequence length="406" mass="46773">MDFDPLSLFTPSVTKEDYSEISLSRSLDDYSDNKVLIDFEDNLFQPLHVLDLPLLQLKPPAEVLLMFLKLLSPDEVYNFTKPESVNDEDKKIDTWKTFENKEITEELLNTALEWLANFCPRFSNKLKLSYIPFLSTSLKRNYESQYNAWLTRIISSQLPWVTDSEFKRIISKEASLRLAENCGRTAQPEIVRKIGLPNLSKYLKGTEYIKLKEPSLTSDNLGLKTWGSSLILANRLINKNNDEYLTGPVLELGSGTGLVGIISSILGYETYLTDLIEIIPNLQDNVQINSIDANVDELNWCDPSSFIAKYGHDKKFNTIVLSDPIYSSKHPYWVVDMVEKFINSKNNNARVLIQIPLRPKFEDERSLLWELMNKNFTEIEHEIESGFDDFGEMGFCFKKFIRKTSI</sequence>
<reference evidence="1 2" key="1">
    <citation type="journal article" date="2004" name="Nature">
        <title>Genome evolution in yeasts.</title>
        <authorList>
            <consortium name="Genolevures"/>
            <person name="Dujon B."/>
            <person name="Sherman D."/>
            <person name="Fischer G."/>
            <person name="Durrens P."/>
            <person name="Casaregola S."/>
            <person name="Lafontaine I."/>
            <person name="de Montigny J."/>
            <person name="Marck C."/>
            <person name="Neuveglise C."/>
            <person name="Talla E."/>
            <person name="Goffard N."/>
            <person name="Frangeul L."/>
            <person name="Aigle M."/>
            <person name="Anthouard V."/>
            <person name="Babour A."/>
            <person name="Barbe V."/>
            <person name="Barnay S."/>
            <person name="Blanchin S."/>
            <person name="Beckerich J.M."/>
            <person name="Beyne E."/>
            <person name="Bleykasten C."/>
            <person name="Boisrame A."/>
            <person name="Boyer J."/>
            <person name="Cattolico L."/>
            <person name="Confanioleri F."/>
            <person name="de Daruvar A."/>
            <person name="Despons L."/>
            <person name="Fabre E."/>
            <person name="Fairhead C."/>
            <person name="Ferry-Dumazet H."/>
            <person name="Groppi A."/>
            <person name="Hantraye F."/>
            <person name="Hennequin C."/>
            <person name="Jauniaux N."/>
            <person name="Joyet P."/>
            <person name="Kachouri R."/>
            <person name="Kerrest A."/>
            <person name="Koszul R."/>
            <person name="Lemaire M."/>
            <person name="Lesur I."/>
            <person name="Ma L."/>
            <person name="Muller H."/>
            <person name="Nicaud J.M."/>
            <person name="Nikolski M."/>
            <person name="Oztas S."/>
            <person name="Ozier-Kalogeropoulos O."/>
            <person name="Pellenz S."/>
            <person name="Potier S."/>
            <person name="Richard G.F."/>
            <person name="Straub M.L."/>
            <person name="Suleau A."/>
            <person name="Swennene D."/>
            <person name="Tekaia F."/>
            <person name="Wesolowski-Louvel M."/>
            <person name="Westhof E."/>
            <person name="Wirth B."/>
            <person name="Zeniou-Meyer M."/>
            <person name="Zivanovic I."/>
            <person name="Bolotin-Fukuhara M."/>
            <person name="Thierry A."/>
            <person name="Bouchier C."/>
            <person name="Caudron B."/>
            <person name="Scarpelli C."/>
            <person name="Gaillardin C."/>
            <person name="Weissenbach J."/>
            <person name="Wincker P."/>
            <person name="Souciet J.L."/>
        </authorList>
    </citation>
    <scope>NUCLEOTIDE SEQUENCE [LARGE SCALE GENOMIC DNA]</scope>
    <source>
        <strain evidence="2">ATCC 36239 / CBS 767 / BCRC 21394 / JCM 1990 / NBRC 0083 / IGC 2968</strain>
    </source>
</reference>
<dbReference type="OMA" id="DDFGEMK"/>
<dbReference type="InterPro" id="IPR019410">
    <property type="entry name" value="Methyltransf_16"/>
</dbReference>
<dbReference type="Pfam" id="PF10294">
    <property type="entry name" value="Methyltransf_16"/>
    <property type="match status" value="1"/>
</dbReference>
<dbReference type="InterPro" id="IPR029063">
    <property type="entry name" value="SAM-dependent_MTases_sf"/>
</dbReference>
<dbReference type="InParanoid" id="Q6BZ37"/>
<dbReference type="HOGENOM" id="CLU_049351_1_0_1"/>
<dbReference type="eggNOG" id="KOG2793">
    <property type="taxonomic scope" value="Eukaryota"/>
</dbReference>
<dbReference type="GeneID" id="2899796"/>
<dbReference type="EMBL" id="CR382133">
    <property type="protein sequence ID" value="CAG84487.1"/>
    <property type="molecule type" value="Genomic_DNA"/>
</dbReference>
<organism evidence="1 2">
    <name type="scientific">Debaryomyces hansenii (strain ATCC 36239 / CBS 767 / BCRC 21394 / JCM 1990 / NBRC 0083 / IGC 2968)</name>
    <name type="common">Yeast</name>
    <name type="synonym">Torulaspora hansenii</name>
    <dbReference type="NCBI Taxonomy" id="284592"/>
    <lineage>
        <taxon>Eukaryota</taxon>
        <taxon>Fungi</taxon>
        <taxon>Dikarya</taxon>
        <taxon>Ascomycota</taxon>
        <taxon>Saccharomycotina</taxon>
        <taxon>Pichiomycetes</taxon>
        <taxon>Debaryomycetaceae</taxon>
        <taxon>Debaryomyces</taxon>
    </lineage>
</organism>
<dbReference type="PANTHER" id="PTHR14614">
    <property type="entry name" value="HEPATOCELLULAR CARCINOMA-ASSOCIATED ANTIGEN"/>
    <property type="match status" value="1"/>
</dbReference>
<name>Q6BZ37_DEBHA</name>
<keyword evidence="2" id="KW-1185">Reference proteome</keyword>
<dbReference type="KEGG" id="dha:DEHA2A04840g"/>
<gene>
    <name evidence="1" type="ordered locus">DEHA2A04840g</name>
</gene>
<dbReference type="RefSeq" id="XP_456532.1">
    <property type="nucleotide sequence ID" value="XM_456532.1"/>
</dbReference>
<evidence type="ECO:0000313" key="1">
    <source>
        <dbReference type="EMBL" id="CAG84487.1"/>
    </source>
</evidence>
<dbReference type="VEuPathDB" id="FungiDB:DEHA2A04840g"/>
<proteinExistence type="predicted"/>
<dbReference type="Gene3D" id="3.40.50.150">
    <property type="entry name" value="Vaccinia Virus protein VP39"/>
    <property type="match status" value="1"/>
</dbReference>
<accession>Q6BZ37</accession>
<dbReference type="SUPFAM" id="SSF53335">
    <property type="entry name" value="S-adenosyl-L-methionine-dependent methyltransferases"/>
    <property type="match status" value="1"/>
</dbReference>
<dbReference type="STRING" id="284592.Q6BZ37"/>
<evidence type="ECO:0000313" key="2">
    <source>
        <dbReference type="Proteomes" id="UP000000599"/>
    </source>
</evidence>
<dbReference type="GO" id="GO:0045905">
    <property type="term" value="P:positive regulation of translational termination"/>
    <property type="evidence" value="ECO:0007669"/>
    <property type="project" value="EnsemblFungi"/>
</dbReference>
<dbReference type="Proteomes" id="UP000000599">
    <property type="component" value="Chromosome A"/>
</dbReference>
<dbReference type="OrthoDB" id="433955at2759"/>
<dbReference type="FunCoup" id="Q6BZ37">
    <property type="interactions" value="139"/>
</dbReference>